<proteinExistence type="predicted"/>
<gene>
    <name evidence="2" type="ORF">SAMN04488523_10944</name>
</gene>
<dbReference type="Proteomes" id="UP000198977">
    <property type="component" value="Unassembled WGS sequence"/>
</dbReference>
<sequence>MKKLMISVVLMTGVSGCADMASRLGFDKPKGAAAAPAAAAQTSAAVDADGAAVATAAAVTAPATAAAPPPAAARSAEALDTTTPEQRKAAAAPVAAQGKVLGKTIASLGSPTEPGLWLKTPLVKAETQGRVTNPATGKSSAVTLLPLGGPATAGSQMSLAALRLVGASLTDLTEVEVSTEG</sequence>
<dbReference type="AlphaFoldDB" id="A0A1I2CA55"/>
<dbReference type="OrthoDB" id="7871639at2"/>
<feature type="region of interest" description="Disordered" evidence="1">
    <location>
        <begin position="63"/>
        <end position="93"/>
    </location>
</feature>
<accession>A0A1I2CA55</accession>
<reference evidence="2 3" key="1">
    <citation type="submission" date="2016-10" db="EMBL/GenBank/DDBJ databases">
        <authorList>
            <person name="de Groot N.N."/>
        </authorList>
    </citation>
    <scope>NUCLEOTIDE SEQUENCE [LARGE SCALE GENOMIC DNA]</scope>
    <source>
        <strain evidence="2 3">DSM 11443</strain>
    </source>
</reference>
<keyword evidence="3" id="KW-1185">Reference proteome</keyword>
<protein>
    <submittedName>
        <fullName evidence="2">Uncharacterized protein</fullName>
    </submittedName>
</protein>
<dbReference type="RefSeq" id="WP_093924304.1">
    <property type="nucleotide sequence ID" value="NZ_FOMW01000009.1"/>
</dbReference>
<dbReference type="STRING" id="74348.SAMN04488523_10944"/>
<name>A0A1I2CA55_9RHOB</name>
<dbReference type="PROSITE" id="PS51257">
    <property type="entry name" value="PROKAR_LIPOPROTEIN"/>
    <property type="match status" value="1"/>
</dbReference>
<dbReference type="EMBL" id="FOMW01000009">
    <property type="protein sequence ID" value="SFE65065.1"/>
    <property type="molecule type" value="Genomic_DNA"/>
</dbReference>
<evidence type="ECO:0000313" key="3">
    <source>
        <dbReference type="Proteomes" id="UP000198977"/>
    </source>
</evidence>
<feature type="compositionally biased region" description="Low complexity" evidence="1">
    <location>
        <begin position="63"/>
        <end position="78"/>
    </location>
</feature>
<organism evidence="2 3">
    <name type="scientific">Sulfitobacter brevis</name>
    <dbReference type="NCBI Taxonomy" id="74348"/>
    <lineage>
        <taxon>Bacteria</taxon>
        <taxon>Pseudomonadati</taxon>
        <taxon>Pseudomonadota</taxon>
        <taxon>Alphaproteobacteria</taxon>
        <taxon>Rhodobacterales</taxon>
        <taxon>Roseobacteraceae</taxon>
        <taxon>Sulfitobacter</taxon>
    </lineage>
</organism>
<evidence type="ECO:0000313" key="2">
    <source>
        <dbReference type="EMBL" id="SFE65065.1"/>
    </source>
</evidence>
<evidence type="ECO:0000256" key="1">
    <source>
        <dbReference type="SAM" id="MobiDB-lite"/>
    </source>
</evidence>